<feature type="transmembrane region" description="Helical" evidence="1">
    <location>
        <begin position="80"/>
        <end position="108"/>
    </location>
</feature>
<keyword evidence="1" id="KW-0812">Transmembrane</keyword>
<keyword evidence="3" id="KW-1185">Reference proteome</keyword>
<reference evidence="2 3" key="1">
    <citation type="submission" date="2020-07" db="EMBL/GenBank/DDBJ databases">
        <title>Sequencing the genomes of 1000 actinobacteria strains.</title>
        <authorList>
            <person name="Klenk H.-P."/>
        </authorList>
    </citation>
    <scope>NUCLEOTIDE SEQUENCE [LARGE SCALE GENOMIC DNA]</scope>
    <source>
        <strain evidence="2 3">DSM 24662</strain>
    </source>
</reference>
<protein>
    <recommendedName>
        <fullName evidence="4">Allophanate hydrolase</fullName>
    </recommendedName>
</protein>
<dbReference type="RefSeq" id="WP_343048759.1">
    <property type="nucleotide sequence ID" value="NZ_JACCBV010000001.1"/>
</dbReference>
<feature type="transmembrane region" description="Helical" evidence="1">
    <location>
        <begin position="48"/>
        <end position="68"/>
    </location>
</feature>
<proteinExistence type="predicted"/>
<evidence type="ECO:0000313" key="2">
    <source>
        <dbReference type="EMBL" id="NYE20604.1"/>
    </source>
</evidence>
<gene>
    <name evidence="2" type="ORF">BJ991_002632</name>
</gene>
<keyword evidence="1" id="KW-0472">Membrane</keyword>
<sequence>MSARAERRPRGAAASLGAIVLGFESVVVFLGGLVVYGLKALPAGVEPWWGIVAGAVLAVLMIVTAGLLRHRWAIALGWLWQLVLALGAIMLPALLIVALIFGAMWGYATIKGAALDRRNARLAVEAGGVADVPHETDRANGD</sequence>
<dbReference type="EMBL" id="JACCBV010000001">
    <property type="protein sequence ID" value="NYE20604.1"/>
    <property type="molecule type" value="Genomic_DNA"/>
</dbReference>
<evidence type="ECO:0000313" key="3">
    <source>
        <dbReference type="Proteomes" id="UP000576969"/>
    </source>
</evidence>
<dbReference type="AlphaFoldDB" id="A0A7Y9KMA2"/>
<name>A0A7Y9KMA2_9MICO</name>
<comment type="caution">
    <text evidence="2">The sequence shown here is derived from an EMBL/GenBank/DDBJ whole genome shotgun (WGS) entry which is preliminary data.</text>
</comment>
<accession>A0A7Y9KMA2</accession>
<evidence type="ECO:0000256" key="1">
    <source>
        <dbReference type="SAM" id="Phobius"/>
    </source>
</evidence>
<organism evidence="2 3">
    <name type="scientific">Microbacterium immunditiarum</name>
    <dbReference type="NCBI Taxonomy" id="337480"/>
    <lineage>
        <taxon>Bacteria</taxon>
        <taxon>Bacillati</taxon>
        <taxon>Actinomycetota</taxon>
        <taxon>Actinomycetes</taxon>
        <taxon>Micrococcales</taxon>
        <taxon>Microbacteriaceae</taxon>
        <taxon>Microbacterium</taxon>
    </lineage>
</organism>
<dbReference type="Proteomes" id="UP000576969">
    <property type="component" value="Unassembled WGS sequence"/>
</dbReference>
<dbReference type="Pfam" id="PF14017">
    <property type="entry name" value="DUF4233"/>
    <property type="match status" value="1"/>
</dbReference>
<keyword evidence="1" id="KW-1133">Transmembrane helix</keyword>
<dbReference type="InterPro" id="IPR025327">
    <property type="entry name" value="DUF4233"/>
</dbReference>
<feature type="transmembrane region" description="Helical" evidence="1">
    <location>
        <begin position="12"/>
        <end position="36"/>
    </location>
</feature>
<evidence type="ECO:0008006" key="4">
    <source>
        <dbReference type="Google" id="ProtNLM"/>
    </source>
</evidence>